<dbReference type="AlphaFoldDB" id="A0A5S4H2C3"/>
<accession>A0A5S4H2C3</accession>
<proteinExistence type="predicted"/>
<gene>
    <name evidence="1" type="ORF">ETD85_01730</name>
</gene>
<organism evidence="1 2">
    <name type="scientific">Nonomuraea zeae</name>
    <dbReference type="NCBI Taxonomy" id="1642303"/>
    <lineage>
        <taxon>Bacteria</taxon>
        <taxon>Bacillati</taxon>
        <taxon>Actinomycetota</taxon>
        <taxon>Actinomycetes</taxon>
        <taxon>Streptosporangiales</taxon>
        <taxon>Streptosporangiaceae</taxon>
        <taxon>Nonomuraea</taxon>
    </lineage>
</organism>
<comment type="caution">
    <text evidence="1">The sequence shown here is derived from an EMBL/GenBank/DDBJ whole genome shotgun (WGS) entry which is preliminary data.</text>
</comment>
<reference evidence="1 2" key="1">
    <citation type="submission" date="2019-05" db="EMBL/GenBank/DDBJ databases">
        <title>Draft genome sequence of Nonomuraea zeae DSM 100528.</title>
        <authorList>
            <person name="Saricaoglu S."/>
            <person name="Isik K."/>
        </authorList>
    </citation>
    <scope>NUCLEOTIDE SEQUENCE [LARGE SCALE GENOMIC DNA]</scope>
    <source>
        <strain evidence="1 2">DSM 100528</strain>
    </source>
</reference>
<dbReference type="RefSeq" id="WP_206058022.1">
    <property type="nucleotide sequence ID" value="NZ_VCKX01000003.1"/>
</dbReference>
<name>A0A5S4H2C3_9ACTN</name>
<dbReference type="EMBL" id="VCKX01000003">
    <property type="protein sequence ID" value="TMR39393.1"/>
    <property type="molecule type" value="Genomic_DNA"/>
</dbReference>
<evidence type="ECO:0000313" key="1">
    <source>
        <dbReference type="EMBL" id="TMR39393.1"/>
    </source>
</evidence>
<protein>
    <submittedName>
        <fullName evidence="1">Uncharacterized protein</fullName>
    </submittedName>
</protein>
<keyword evidence="2" id="KW-1185">Reference proteome</keyword>
<sequence>MDGEASMTRRTRLGAGALGRRTLSAGLGTALLAASMCLPQPAAARPAAAASAGLSAYDQLVLSDRPAAY</sequence>
<dbReference type="Proteomes" id="UP000306628">
    <property type="component" value="Unassembled WGS sequence"/>
</dbReference>
<evidence type="ECO:0000313" key="2">
    <source>
        <dbReference type="Proteomes" id="UP000306628"/>
    </source>
</evidence>